<dbReference type="InterPro" id="IPR000189">
    <property type="entry name" value="Transglyc_AS"/>
</dbReference>
<keyword evidence="2" id="KW-0732">Signal</keyword>
<dbReference type="KEGG" id="otr:OTERR_12000"/>
<dbReference type="InterPro" id="IPR008258">
    <property type="entry name" value="Transglycosylase_SLT_dom_1"/>
</dbReference>
<feature type="signal peptide" evidence="2">
    <location>
        <begin position="1"/>
        <end position="25"/>
    </location>
</feature>
<evidence type="ECO:0000259" key="3">
    <source>
        <dbReference type="PROSITE" id="PS51782"/>
    </source>
</evidence>
<dbReference type="RefSeq" id="WP_149425155.1">
    <property type="nucleotide sequence ID" value="NZ_CP022579.1"/>
</dbReference>
<dbReference type="SUPFAM" id="SSF54106">
    <property type="entry name" value="LysM domain"/>
    <property type="match status" value="2"/>
</dbReference>
<feature type="domain" description="LysM" evidence="3">
    <location>
        <begin position="462"/>
        <end position="505"/>
    </location>
</feature>
<dbReference type="GO" id="GO:0000270">
    <property type="term" value="P:peptidoglycan metabolic process"/>
    <property type="evidence" value="ECO:0007669"/>
    <property type="project" value="InterPro"/>
</dbReference>
<evidence type="ECO:0000256" key="2">
    <source>
        <dbReference type="SAM" id="SignalP"/>
    </source>
</evidence>
<dbReference type="Pfam" id="PF01464">
    <property type="entry name" value="SLT"/>
    <property type="match status" value="1"/>
</dbReference>
<dbReference type="PANTHER" id="PTHR33734:SF22">
    <property type="entry name" value="MEMBRANE-BOUND LYTIC MUREIN TRANSGLYCOSYLASE D"/>
    <property type="match status" value="1"/>
</dbReference>
<evidence type="ECO:0000313" key="5">
    <source>
        <dbReference type="Proteomes" id="UP000323671"/>
    </source>
</evidence>
<evidence type="ECO:0000313" key="4">
    <source>
        <dbReference type="EMBL" id="QEL64676.1"/>
    </source>
</evidence>
<dbReference type="InterPro" id="IPR036779">
    <property type="entry name" value="LysM_dom_sf"/>
</dbReference>
<gene>
    <name evidence="4" type="primary">mltD</name>
    <name evidence="4" type="ORF">OTERR_12000</name>
</gene>
<dbReference type="PROSITE" id="PS51257">
    <property type="entry name" value="PROKAR_LIPOPROTEIN"/>
    <property type="match status" value="1"/>
</dbReference>
<dbReference type="Proteomes" id="UP000323671">
    <property type="component" value="Chromosome"/>
</dbReference>
<dbReference type="Gene3D" id="1.10.530.10">
    <property type="match status" value="1"/>
</dbReference>
<sequence length="596" mass="65205">MRNFPHPCLLTLFLGCSLAAAPVGAETTAPDAPLRLSFAPSLNGYDTAPAASSVERRPPSAWAVTVPTAENKPAQTEAPAAMTENGLQIQEVAAPVDLPRTIDLTASPNDLWERIRNGYAMPTLSNELVEQNQSWYLNRPDYLRRMVERSRRYLHYIVEEVERRGMPTELAFLPMVESAYNPMAYSRSHAVGLWQFIPSTGKNYKLEQNWWVDKRRDIVASTSAALDYLQNLYEMQGDWHLALASYNWGEGAVQRAMAKNRAKGLPTDYESLTMPAETRNYVPKLQALKNIFSSPRLLAQLDVPALPNTPYFATIPKPADIDVKVAAKLAEMPVQEFVALNPAHNRPVIKGEAHLVIPSDKVETFLANLESHDKPLSSWGTHVLQRNEKLEKVAMQYGLSVVEIKTINGYAPKAKVPNGATLLVPMRTGTTLAALPEMVAPVPAIPAAAPTPATTASTAAPRSHKVGKGETLFSIAKRYDIPLAELKKLNGLKNDKVALGTTLTLGGKAAPERTTVVLEKSGKADKTTAKASDSKAVAAKASAPRIARYTIRRGDTLASIAKRFKVDQGDLQRWNKLSAQGIKPGQTLTIQVARND</sequence>
<feature type="chain" id="PRO_5022900046" evidence="2">
    <location>
        <begin position="26"/>
        <end position="596"/>
    </location>
</feature>
<accession>A0A5C1E6W4</accession>
<organism evidence="4 5">
    <name type="scientific">Oryzomicrobium terrae</name>
    <dbReference type="NCBI Taxonomy" id="1735038"/>
    <lineage>
        <taxon>Bacteria</taxon>
        <taxon>Pseudomonadati</taxon>
        <taxon>Pseudomonadota</taxon>
        <taxon>Betaproteobacteria</taxon>
        <taxon>Rhodocyclales</taxon>
        <taxon>Rhodocyclaceae</taxon>
        <taxon>Oryzomicrobium</taxon>
    </lineage>
</organism>
<dbReference type="PROSITE" id="PS51782">
    <property type="entry name" value="LYSM"/>
    <property type="match status" value="2"/>
</dbReference>
<dbReference type="InterPro" id="IPR018392">
    <property type="entry name" value="LysM"/>
</dbReference>
<dbReference type="SMART" id="SM00257">
    <property type="entry name" value="LysM"/>
    <property type="match status" value="3"/>
</dbReference>
<feature type="domain" description="LysM" evidence="3">
    <location>
        <begin position="547"/>
        <end position="590"/>
    </location>
</feature>
<protein>
    <submittedName>
        <fullName evidence="4">Membrane-bound lytic murein transglycosylase D</fullName>
    </submittedName>
</protein>
<dbReference type="InterPro" id="IPR023346">
    <property type="entry name" value="Lysozyme-like_dom_sf"/>
</dbReference>
<comment type="similarity">
    <text evidence="1">Belongs to the transglycosylase Slt family.</text>
</comment>
<dbReference type="CDD" id="cd16894">
    <property type="entry name" value="MltD-like"/>
    <property type="match status" value="1"/>
</dbReference>
<dbReference type="CDD" id="cd00118">
    <property type="entry name" value="LysM"/>
    <property type="match status" value="2"/>
</dbReference>
<reference evidence="4 5" key="1">
    <citation type="submission" date="2017-07" db="EMBL/GenBank/DDBJ databases">
        <title>Complete genome sequence of Oryzomicrobium terrae TPP412.</title>
        <authorList>
            <person name="Chiu L.-W."/>
            <person name="Lo K.-J."/>
            <person name="Tsai Y.-M."/>
            <person name="Lin S.-S."/>
            <person name="Kuo C.-H."/>
            <person name="Liu C.-T."/>
        </authorList>
    </citation>
    <scope>NUCLEOTIDE SEQUENCE [LARGE SCALE GENOMIC DNA]</scope>
    <source>
        <strain evidence="4 5">TPP412</strain>
    </source>
</reference>
<dbReference type="EMBL" id="CP022579">
    <property type="protein sequence ID" value="QEL64676.1"/>
    <property type="molecule type" value="Genomic_DNA"/>
</dbReference>
<dbReference type="PANTHER" id="PTHR33734">
    <property type="entry name" value="LYSM DOMAIN-CONTAINING GPI-ANCHORED PROTEIN 2"/>
    <property type="match status" value="1"/>
</dbReference>
<dbReference type="GO" id="GO:0016020">
    <property type="term" value="C:membrane"/>
    <property type="evidence" value="ECO:0007669"/>
    <property type="project" value="InterPro"/>
</dbReference>
<dbReference type="AlphaFoldDB" id="A0A5C1E6W4"/>
<dbReference type="GO" id="GO:0008932">
    <property type="term" value="F:lytic endotransglycosylase activity"/>
    <property type="evidence" value="ECO:0007669"/>
    <property type="project" value="TreeGrafter"/>
</dbReference>
<keyword evidence="5" id="KW-1185">Reference proteome</keyword>
<name>A0A5C1E6W4_9RHOO</name>
<proteinExistence type="inferred from homology"/>
<dbReference type="SUPFAM" id="SSF53955">
    <property type="entry name" value="Lysozyme-like"/>
    <property type="match status" value="1"/>
</dbReference>
<dbReference type="PROSITE" id="PS00922">
    <property type="entry name" value="TRANSGLYCOSYLASE"/>
    <property type="match status" value="1"/>
</dbReference>
<evidence type="ECO:0000256" key="1">
    <source>
        <dbReference type="ARBA" id="ARBA00007734"/>
    </source>
</evidence>
<dbReference type="Gene3D" id="3.10.350.10">
    <property type="entry name" value="LysM domain"/>
    <property type="match status" value="3"/>
</dbReference>
<dbReference type="Pfam" id="PF01476">
    <property type="entry name" value="LysM"/>
    <property type="match status" value="2"/>
</dbReference>